<dbReference type="Proteomes" id="UP001201163">
    <property type="component" value="Unassembled WGS sequence"/>
</dbReference>
<dbReference type="EMBL" id="JAKELL010000001">
    <property type="protein sequence ID" value="KAH9001682.1"/>
    <property type="molecule type" value="Genomic_DNA"/>
</dbReference>
<dbReference type="AlphaFoldDB" id="A0AAD4LSF8"/>
<reference evidence="1" key="1">
    <citation type="submission" date="2022-01" db="EMBL/GenBank/DDBJ databases">
        <title>Comparative genomics reveals a dynamic genome evolution in the ectomycorrhizal milk-cap (Lactarius) mushrooms.</title>
        <authorList>
            <consortium name="DOE Joint Genome Institute"/>
            <person name="Lebreton A."/>
            <person name="Tang N."/>
            <person name="Kuo A."/>
            <person name="LaButti K."/>
            <person name="Drula E."/>
            <person name="Barry K."/>
            <person name="Clum A."/>
            <person name="Lipzen A."/>
            <person name="Mousain D."/>
            <person name="Ng V."/>
            <person name="Wang R."/>
            <person name="Wang X."/>
            <person name="Dai Y."/>
            <person name="Henrissat B."/>
            <person name="Grigoriev I.V."/>
            <person name="Guerin-Laguette A."/>
            <person name="Yu F."/>
            <person name="Martin F.M."/>
        </authorList>
    </citation>
    <scope>NUCLEOTIDE SEQUENCE</scope>
    <source>
        <strain evidence="1">QP</strain>
    </source>
</reference>
<organism evidence="1 2">
    <name type="scientific">Lactarius akahatsu</name>
    <dbReference type="NCBI Taxonomy" id="416441"/>
    <lineage>
        <taxon>Eukaryota</taxon>
        <taxon>Fungi</taxon>
        <taxon>Dikarya</taxon>
        <taxon>Basidiomycota</taxon>
        <taxon>Agaricomycotina</taxon>
        <taxon>Agaricomycetes</taxon>
        <taxon>Russulales</taxon>
        <taxon>Russulaceae</taxon>
        <taxon>Lactarius</taxon>
    </lineage>
</organism>
<sequence>MDESREEIPRISIDSLRDWHRMKSNFSNAVFELFDQRIRQNGLESERASFLPHLQQFIDTTFEKAEPNVRINGKNFEEVKDGDDDKEVEPFDERRKRPQEVATLLENIFKAQEAIMGELDEPAEEEEDHLDPSLPDETMLAETVDAFSNVVGLSEGLSQTVKTQRDRVGRLKEAEEEVNAIKP</sequence>
<protein>
    <submittedName>
        <fullName evidence="1">Uncharacterized protein</fullName>
    </submittedName>
</protein>
<proteinExistence type="predicted"/>
<evidence type="ECO:0000313" key="2">
    <source>
        <dbReference type="Proteomes" id="UP001201163"/>
    </source>
</evidence>
<keyword evidence="2" id="KW-1185">Reference proteome</keyword>
<gene>
    <name evidence="1" type="ORF">EDB92DRAFT_91068</name>
</gene>
<evidence type="ECO:0000313" key="1">
    <source>
        <dbReference type="EMBL" id="KAH9001682.1"/>
    </source>
</evidence>
<name>A0AAD4LSF8_9AGAM</name>
<comment type="caution">
    <text evidence="1">The sequence shown here is derived from an EMBL/GenBank/DDBJ whole genome shotgun (WGS) entry which is preliminary data.</text>
</comment>
<accession>A0AAD4LSF8</accession>